<keyword evidence="8 11" id="KW-0675">Receptor</keyword>
<dbReference type="InterPro" id="IPR004117">
    <property type="entry name" value="7tm6_olfct_rcpt"/>
</dbReference>
<keyword evidence="4 10" id="KW-0812">Transmembrane</keyword>
<accession>W8BV03</accession>
<evidence type="ECO:0000256" key="9">
    <source>
        <dbReference type="ARBA" id="ARBA00023224"/>
    </source>
</evidence>
<keyword evidence="3" id="KW-0716">Sensory transduction</keyword>
<keyword evidence="7 10" id="KW-0472">Membrane</keyword>
<evidence type="ECO:0000256" key="7">
    <source>
        <dbReference type="ARBA" id="ARBA00023136"/>
    </source>
</evidence>
<evidence type="ECO:0000256" key="6">
    <source>
        <dbReference type="ARBA" id="ARBA00022989"/>
    </source>
</evidence>
<evidence type="ECO:0000313" key="11">
    <source>
        <dbReference type="EMBL" id="JAC03003.1"/>
    </source>
</evidence>
<reference evidence="11" key="1">
    <citation type="submission" date="2013-07" db="EMBL/GenBank/DDBJ databases">
        <authorList>
            <person name="Geib S."/>
        </authorList>
    </citation>
    <scope>NUCLEOTIDE SEQUENCE</scope>
</reference>
<evidence type="ECO:0000256" key="3">
    <source>
        <dbReference type="ARBA" id="ARBA00022606"/>
    </source>
</evidence>
<reference evidence="11" key="2">
    <citation type="journal article" date="2014" name="BMC Genomics">
        <title>A genomic perspective to assessing quality of mass-reared SIT flies used in Mediterranean fruit fly (Ceratitis capitata) eradication in California.</title>
        <authorList>
            <person name="Calla B."/>
            <person name="Hall B."/>
            <person name="Hou S."/>
            <person name="Geib S.M."/>
        </authorList>
    </citation>
    <scope>NUCLEOTIDE SEQUENCE</scope>
</reference>
<protein>
    <submittedName>
        <fullName evidence="11">Putative odorant receptor 7a</fullName>
    </submittedName>
</protein>
<dbReference type="PANTHER" id="PTHR21137">
    <property type="entry name" value="ODORANT RECEPTOR"/>
    <property type="match status" value="1"/>
</dbReference>
<evidence type="ECO:0000256" key="4">
    <source>
        <dbReference type="ARBA" id="ARBA00022692"/>
    </source>
</evidence>
<evidence type="ECO:0000256" key="2">
    <source>
        <dbReference type="ARBA" id="ARBA00022475"/>
    </source>
</evidence>
<dbReference type="GO" id="GO:0007165">
    <property type="term" value="P:signal transduction"/>
    <property type="evidence" value="ECO:0007669"/>
    <property type="project" value="UniProtKB-KW"/>
</dbReference>
<name>W8BV03_CERCA</name>
<sequence>MTTSLMVGCTLLNIMIFAVDNLARVGHLAYVMALLMEVYPLCYYGQSLLDDSNRLANTIFHANWIKQNEKFRKMLVVFTQHTQKPMELLAGKLIPINLTTFVSVSSKIYFVELNYLLLLFLYIHSPSF</sequence>
<dbReference type="AlphaFoldDB" id="W8BV03"/>
<keyword evidence="2" id="KW-1003">Cell membrane</keyword>
<comment type="subcellular location">
    <subcellularLocation>
        <location evidence="1">Cell membrane</location>
        <topology evidence="1">Multi-pass membrane protein</topology>
    </subcellularLocation>
</comment>
<evidence type="ECO:0000256" key="8">
    <source>
        <dbReference type="ARBA" id="ARBA00023170"/>
    </source>
</evidence>
<keyword evidence="5" id="KW-0552">Olfaction</keyword>
<keyword evidence="9" id="KW-0807">Transducer</keyword>
<feature type="transmembrane region" description="Helical" evidence="10">
    <location>
        <begin position="108"/>
        <end position="125"/>
    </location>
</feature>
<gene>
    <name evidence="11" type="primary">OR7A</name>
</gene>
<organism evidence="11">
    <name type="scientific">Ceratitis capitata</name>
    <name type="common">Mediterranean fruit fly</name>
    <name type="synonym">Tephritis capitata</name>
    <dbReference type="NCBI Taxonomy" id="7213"/>
    <lineage>
        <taxon>Eukaryota</taxon>
        <taxon>Metazoa</taxon>
        <taxon>Ecdysozoa</taxon>
        <taxon>Arthropoda</taxon>
        <taxon>Hexapoda</taxon>
        <taxon>Insecta</taxon>
        <taxon>Pterygota</taxon>
        <taxon>Neoptera</taxon>
        <taxon>Endopterygota</taxon>
        <taxon>Diptera</taxon>
        <taxon>Brachycera</taxon>
        <taxon>Muscomorpha</taxon>
        <taxon>Tephritoidea</taxon>
        <taxon>Tephritidae</taxon>
        <taxon>Ceratitis</taxon>
        <taxon>Ceratitis</taxon>
    </lineage>
</organism>
<dbReference type="GO" id="GO:0005549">
    <property type="term" value="F:odorant binding"/>
    <property type="evidence" value="ECO:0007669"/>
    <property type="project" value="InterPro"/>
</dbReference>
<evidence type="ECO:0000256" key="5">
    <source>
        <dbReference type="ARBA" id="ARBA00022725"/>
    </source>
</evidence>
<evidence type="ECO:0000256" key="10">
    <source>
        <dbReference type="SAM" id="Phobius"/>
    </source>
</evidence>
<dbReference type="PANTHER" id="PTHR21137:SF35">
    <property type="entry name" value="ODORANT RECEPTOR 19A-RELATED"/>
    <property type="match status" value="1"/>
</dbReference>
<dbReference type="EMBL" id="GAMC01003553">
    <property type="protein sequence ID" value="JAC03003.1"/>
    <property type="molecule type" value="mRNA"/>
</dbReference>
<evidence type="ECO:0000256" key="1">
    <source>
        <dbReference type="ARBA" id="ARBA00004651"/>
    </source>
</evidence>
<dbReference type="OrthoDB" id="6604226at2759"/>
<dbReference type="GO" id="GO:0005886">
    <property type="term" value="C:plasma membrane"/>
    <property type="evidence" value="ECO:0007669"/>
    <property type="project" value="UniProtKB-SubCell"/>
</dbReference>
<keyword evidence="6 10" id="KW-1133">Transmembrane helix</keyword>
<proteinExistence type="evidence at transcript level"/>
<dbReference type="GO" id="GO:0004984">
    <property type="term" value="F:olfactory receptor activity"/>
    <property type="evidence" value="ECO:0007669"/>
    <property type="project" value="InterPro"/>
</dbReference>
<dbReference type="Pfam" id="PF02949">
    <property type="entry name" value="7tm_6"/>
    <property type="match status" value="1"/>
</dbReference>